<dbReference type="GO" id="GO:0008757">
    <property type="term" value="F:S-adenosylmethionine-dependent methyltransferase activity"/>
    <property type="evidence" value="ECO:0007669"/>
    <property type="project" value="UniProtKB-ARBA"/>
</dbReference>
<dbReference type="Gene3D" id="3.40.50.150">
    <property type="entry name" value="Vaccinia Virus protein VP39"/>
    <property type="match status" value="1"/>
</dbReference>
<comment type="caution">
    <text evidence="4">The sequence shown here is derived from an EMBL/GenBank/DDBJ whole genome shotgun (WGS) entry which is preliminary data.</text>
</comment>
<keyword evidence="2" id="KW-0949">S-adenosyl-L-methionine</keyword>
<dbReference type="Proteomes" id="UP000824176">
    <property type="component" value="Unassembled WGS sequence"/>
</dbReference>
<dbReference type="CDD" id="cd02440">
    <property type="entry name" value="AdoMet_MTases"/>
    <property type="match status" value="1"/>
</dbReference>
<dbReference type="PANTHER" id="PTHR47739:SF1">
    <property type="entry name" value="TRNA1(VAL) (ADENINE(37)-N6)-METHYLTRANSFERASE"/>
    <property type="match status" value="1"/>
</dbReference>
<name>A0A9D2GS33_9BACT</name>
<evidence type="ECO:0000313" key="4">
    <source>
        <dbReference type="EMBL" id="HIZ88352.1"/>
    </source>
</evidence>
<feature type="domain" description="Methyltransferase small" evidence="3">
    <location>
        <begin position="40"/>
        <end position="139"/>
    </location>
</feature>
<dbReference type="GO" id="GO:0032259">
    <property type="term" value="P:methylation"/>
    <property type="evidence" value="ECO:0007669"/>
    <property type="project" value="UniProtKB-KW"/>
</dbReference>
<evidence type="ECO:0000256" key="2">
    <source>
        <dbReference type="ARBA" id="ARBA00022691"/>
    </source>
</evidence>
<dbReference type="InterPro" id="IPR029063">
    <property type="entry name" value="SAM-dependent_MTases_sf"/>
</dbReference>
<evidence type="ECO:0000259" key="3">
    <source>
        <dbReference type="Pfam" id="PF05175"/>
    </source>
</evidence>
<gene>
    <name evidence="4" type="ORF">H9804_00250</name>
</gene>
<dbReference type="Pfam" id="PF05175">
    <property type="entry name" value="MTS"/>
    <property type="match status" value="1"/>
</dbReference>
<dbReference type="AlphaFoldDB" id="A0A9D2GS33"/>
<dbReference type="InterPro" id="IPR007848">
    <property type="entry name" value="Small_mtfrase_dom"/>
</dbReference>
<reference evidence="4" key="2">
    <citation type="submission" date="2021-04" db="EMBL/GenBank/DDBJ databases">
        <authorList>
            <person name="Gilroy R."/>
        </authorList>
    </citation>
    <scope>NUCLEOTIDE SEQUENCE</scope>
    <source>
        <strain evidence="4">ChiW4-1371</strain>
    </source>
</reference>
<protein>
    <submittedName>
        <fullName evidence="4">Methyltransferase</fullName>
    </submittedName>
</protein>
<dbReference type="GO" id="GO:0008170">
    <property type="term" value="F:N-methyltransferase activity"/>
    <property type="evidence" value="ECO:0007669"/>
    <property type="project" value="UniProtKB-ARBA"/>
</dbReference>
<evidence type="ECO:0000256" key="1">
    <source>
        <dbReference type="ARBA" id="ARBA00022603"/>
    </source>
</evidence>
<proteinExistence type="predicted"/>
<dbReference type="InterPro" id="IPR050210">
    <property type="entry name" value="tRNA_Adenine-N(6)_MTase"/>
</dbReference>
<dbReference type="PANTHER" id="PTHR47739">
    <property type="entry name" value="TRNA1(VAL) (ADENINE(37)-N6)-METHYLTRANSFERASE"/>
    <property type="match status" value="1"/>
</dbReference>
<dbReference type="SUPFAM" id="SSF53335">
    <property type="entry name" value="S-adenosyl-L-methionine-dependent methyltransferases"/>
    <property type="match status" value="1"/>
</dbReference>
<dbReference type="InterPro" id="IPR002052">
    <property type="entry name" value="DNA_methylase_N6_adenine_CS"/>
</dbReference>
<dbReference type="EMBL" id="DXAQ01000004">
    <property type="protein sequence ID" value="HIZ88352.1"/>
    <property type="molecule type" value="Genomic_DNA"/>
</dbReference>
<keyword evidence="1 4" id="KW-0489">Methyltransferase</keyword>
<dbReference type="GO" id="GO:0003676">
    <property type="term" value="F:nucleic acid binding"/>
    <property type="evidence" value="ECO:0007669"/>
    <property type="project" value="InterPro"/>
</dbReference>
<sequence>MEYTYNSMIFKDITICQLKNKGFRFGCDSPVLAWFTRAKKGWHVADCGSGSGVIAALIAKGYGAKVTAIEMQQEMFECLKQTVEICKMHDKIDIINQDIRQISREKLYDAVVCNPPYRHAGTGKTAKDEVANKARFTLTMNIEDVVKFAKGSLKHQGRLFFSYDADMMIEALHICKINNLEPKRILSLHKDISSKAKLVFIECMLAGGKELCIEPPLFQQGTIDETKRYDNIFKGVWES</sequence>
<keyword evidence="1 4" id="KW-0808">Transferase</keyword>
<dbReference type="PROSITE" id="PS00092">
    <property type="entry name" value="N6_MTASE"/>
    <property type="match status" value="1"/>
</dbReference>
<reference evidence="4" key="1">
    <citation type="journal article" date="2021" name="PeerJ">
        <title>Extensive microbial diversity within the chicken gut microbiome revealed by metagenomics and culture.</title>
        <authorList>
            <person name="Gilroy R."/>
            <person name="Ravi A."/>
            <person name="Getino M."/>
            <person name="Pursley I."/>
            <person name="Horton D.L."/>
            <person name="Alikhan N.F."/>
            <person name="Baker D."/>
            <person name="Gharbi K."/>
            <person name="Hall N."/>
            <person name="Watson M."/>
            <person name="Adriaenssens E.M."/>
            <person name="Foster-Nyarko E."/>
            <person name="Jarju S."/>
            <person name="Secka A."/>
            <person name="Antonio M."/>
            <person name="Oren A."/>
            <person name="Chaudhuri R.R."/>
            <person name="La Ragione R."/>
            <person name="Hildebrand F."/>
            <person name="Pallen M.J."/>
        </authorList>
    </citation>
    <scope>NUCLEOTIDE SEQUENCE</scope>
    <source>
        <strain evidence="4">ChiW4-1371</strain>
    </source>
</reference>
<organism evidence="4 5">
    <name type="scientific">Candidatus Mucispirillum faecigallinarum</name>
    <dbReference type="NCBI Taxonomy" id="2838699"/>
    <lineage>
        <taxon>Bacteria</taxon>
        <taxon>Pseudomonadati</taxon>
        <taxon>Deferribacterota</taxon>
        <taxon>Deferribacteres</taxon>
        <taxon>Deferribacterales</taxon>
        <taxon>Mucispirillaceae</taxon>
        <taxon>Mucispirillum</taxon>
    </lineage>
</organism>
<evidence type="ECO:0000313" key="5">
    <source>
        <dbReference type="Proteomes" id="UP000824176"/>
    </source>
</evidence>
<accession>A0A9D2GS33</accession>